<keyword evidence="2" id="KW-1185">Reference proteome</keyword>
<name>A0AAD7K923_9AGAR</name>
<dbReference type="AlphaFoldDB" id="A0AAD7K923"/>
<evidence type="ECO:0000313" key="2">
    <source>
        <dbReference type="Proteomes" id="UP001215280"/>
    </source>
</evidence>
<protein>
    <submittedName>
        <fullName evidence="1">Uncharacterized protein</fullName>
    </submittedName>
</protein>
<comment type="caution">
    <text evidence="1">The sequence shown here is derived from an EMBL/GenBank/DDBJ whole genome shotgun (WGS) entry which is preliminary data.</text>
</comment>
<evidence type="ECO:0000313" key="1">
    <source>
        <dbReference type="EMBL" id="KAJ7780840.1"/>
    </source>
</evidence>
<dbReference type="EMBL" id="JARJLG010000005">
    <property type="protein sequence ID" value="KAJ7780840.1"/>
    <property type="molecule type" value="Genomic_DNA"/>
</dbReference>
<reference evidence="1" key="1">
    <citation type="submission" date="2023-03" db="EMBL/GenBank/DDBJ databases">
        <title>Massive genome expansion in bonnet fungi (Mycena s.s.) driven by repeated elements and novel gene families across ecological guilds.</title>
        <authorList>
            <consortium name="Lawrence Berkeley National Laboratory"/>
            <person name="Harder C.B."/>
            <person name="Miyauchi S."/>
            <person name="Viragh M."/>
            <person name="Kuo A."/>
            <person name="Thoen E."/>
            <person name="Andreopoulos B."/>
            <person name="Lu D."/>
            <person name="Skrede I."/>
            <person name="Drula E."/>
            <person name="Henrissat B."/>
            <person name="Morin E."/>
            <person name="Kohler A."/>
            <person name="Barry K."/>
            <person name="LaButti K."/>
            <person name="Morin E."/>
            <person name="Salamov A."/>
            <person name="Lipzen A."/>
            <person name="Mereny Z."/>
            <person name="Hegedus B."/>
            <person name="Baldrian P."/>
            <person name="Stursova M."/>
            <person name="Weitz H."/>
            <person name="Taylor A."/>
            <person name="Grigoriev I.V."/>
            <person name="Nagy L.G."/>
            <person name="Martin F."/>
            <person name="Kauserud H."/>
        </authorList>
    </citation>
    <scope>NUCLEOTIDE SEQUENCE</scope>
    <source>
        <strain evidence="1">CBHHK188m</strain>
    </source>
</reference>
<organism evidence="1 2">
    <name type="scientific">Mycena maculata</name>
    <dbReference type="NCBI Taxonomy" id="230809"/>
    <lineage>
        <taxon>Eukaryota</taxon>
        <taxon>Fungi</taxon>
        <taxon>Dikarya</taxon>
        <taxon>Basidiomycota</taxon>
        <taxon>Agaricomycotina</taxon>
        <taxon>Agaricomycetes</taxon>
        <taxon>Agaricomycetidae</taxon>
        <taxon>Agaricales</taxon>
        <taxon>Marasmiineae</taxon>
        <taxon>Mycenaceae</taxon>
        <taxon>Mycena</taxon>
    </lineage>
</organism>
<proteinExistence type="predicted"/>
<dbReference type="Proteomes" id="UP001215280">
    <property type="component" value="Unassembled WGS sequence"/>
</dbReference>
<gene>
    <name evidence="1" type="ORF">DFH07DRAFT_440526</name>
</gene>
<accession>A0AAD7K923</accession>
<sequence length="157" mass="17446">MPNFIPDIRGRIRTVRYGLWLMERGDWAGNVICSITQWCGKSWNELSRPYMNTEANKILVGRTMELLHDYGAIHGGIIYPADLRHLILDVDAPGLSRADLLNGKAPCYVVDFGDARATCLQSQGPCSTPRFALVSKASGMCRTCGCARLAQIHEYLT</sequence>